<dbReference type="EMBL" id="KE343760">
    <property type="protein sequence ID" value="EXB40228.1"/>
    <property type="molecule type" value="Genomic_DNA"/>
</dbReference>
<name>W9QLD6_9ROSA</name>
<dbReference type="STRING" id="981085.W9QLD6"/>
<keyword evidence="2" id="KW-1185">Reference proteome</keyword>
<dbReference type="InterPro" id="IPR055276">
    <property type="entry name" value="NHL41-like"/>
</dbReference>
<evidence type="ECO:0000313" key="2">
    <source>
        <dbReference type="Proteomes" id="UP000030645"/>
    </source>
</evidence>
<organism evidence="1 2">
    <name type="scientific">Morus notabilis</name>
    <dbReference type="NCBI Taxonomy" id="981085"/>
    <lineage>
        <taxon>Eukaryota</taxon>
        <taxon>Viridiplantae</taxon>
        <taxon>Streptophyta</taxon>
        <taxon>Embryophyta</taxon>
        <taxon>Tracheophyta</taxon>
        <taxon>Spermatophyta</taxon>
        <taxon>Magnoliopsida</taxon>
        <taxon>eudicotyledons</taxon>
        <taxon>Gunneridae</taxon>
        <taxon>Pentapetalae</taxon>
        <taxon>rosids</taxon>
        <taxon>fabids</taxon>
        <taxon>Rosales</taxon>
        <taxon>Moraceae</taxon>
        <taxon>Moreae</taxon>
        <taxon>Morus</taxon>
    </lineage>
</organism>
<dbReference type="PANTHER" id="PTHR48436">
    <property type="entry name" value="2, PUTATIVE-RELATED"/>
    <property type="match status" value="1"/>
</dbReference>
<dbReference type="PANTHER" id="PTHR48436:SF1">
    <property type="entry name" value="2, PUTATIVE-RELATED"/>
    <property type="match status" value="1"/>
</dbReference>
<reference evidence="2" key="1">
    <citation type="submission" date="2013-01" db="EMBL/GenBank/DDBJ databases">
        <title>Draft Genome Sequence of a Mulberry Tree, Morus notabilis C.K. Schneid.</title>
        <authorList>
            <person name="He N."/>
            <person name="Zhao S."/>
        </authorList>
    </citation>
    <scope>NUCLEOTIDE SEQUENCE</scope>
</reference>
<evidence type="ECO:0000313" key="1">
    <source>
        <dbReference type="EMBL" id="EXB40228.1"/>
    </source>
</evidence>
<sequence>MSSDGLVIGLKIGNIGEFVLGEGVDASGVTTKILTHNCSLNLIIENKSKLFGLHVHPPSMEISFQCLTFAFAHGPRKLYAGTKNKALYGA</sequence>
<dbReference type="AlphaFoldDB" id="W9QLD6"/>
<protein>
    <submittedName>
        <fullName evidence="1">Uncharacterized protein</fullName>
    </submittedName>
</protein>
<accession>W9QLD6</accession>
<gene>
    <name evidence="1" type="ORF">L484_003940</name>
</gene>
<dbReference type="Proteomes" id="UP000030645">
    <property type="component" value="Unassembled WGS sequence"/>
</dbReference>
<proteinExistence type="predicted"/>